<accession>C1MGP2</accession>
<feature type="compositionally biased region" description="Basic and acidic residues" evidence="7">
    <location>
        <begin position="196"/>
        <end position="213"/>
    </location>
</feature>
<dbReference type="Gene3D" id="1.10.3080.10">
    <property type="entry name" value="Clc chloride channel"/>
    <property type="match status" value="1"/>
</dbReference>
<organism evidence="10">
    <name type="scientific">Micromonas pusilla (strain CCMP1545)</name>
    <name type="common">Picoplanktonic green alga</name>
    <dbReference type="NCBI Taxonomy" id="564608"/>
    <lineage>
        <taxon>Eukaryota</taxon>
        <taxon>Viridiplantae</taxon>
        <taxon>Chlorophyta</taxon>
        <taxon>Mamiellophyceae</taxon>
        <taxon>Mamiellales</taxon>
        <taxon>Mamiellaceae</taxon>
        <taxon>Micromonas</taxon>
    </lineage>
</organism>
<feature type="compositionally biased region" description="Low complexity" evidence="7">
    <location>
        <begin position="100"/>
        <end position="117"/>
    </location>
</feature>
<dbReference type="InterPro" id="IPR014743">
    <property type="entry name" value="Cl-channel_core"/>
</dbReference>
<evidence type="ECO:0000256" key="3">
    <source>
        <dbReference type="ARBA" id="ARBA00022737"/>
    </source>
</evidence>
<dbReference type="SUPFAM" id="SSF81340">
    <property type="entry name" value="Clc chloride channel"/>
    <property type="match status" value="1"/>
</dbReference>
<dbReference type="EMBL" id="GG663735">
    <property type="protein sequence ID" value="EEH60063.1"/>
    <property type="molecule type" value="Genomic_DNA"/>
</dbReference>
<dbReference type="InterPro" id="IPR001807">
    <property type="entry name" value="ClC"/>
</dbReference>
<keyword evidence="6 8" id="KW-0472">Membrane</keyword>
<dbReference type="OrthoDB" id="428525at2759"/>
<feature type="region of interest" description="Disordered" evidence="7">
    <location>
        <begin position="165"/>
        <end position="215"/>
    </location>
</feature>
<reference evidence="9 10" key="1">
    <citation type="journal article" date="2009" name="Science">
        <title>Green evolution and dynamic adaptations revealed by genomes of the marine picoeukaryotes Micromonas.</title>
        <authorList>
            <person name="Worden A.Z."/>
            <person name="Lee J.H."/>
            <person name="Mock T."/>
            <person name="Rouze P."/>
            <person name="Simmons M.P."/>
            <person name="Aerts A.L."/>
            <person name="Allen A.E."/>
            <person name="Cuvelier M.L."/>
            <person name="Derelle E."/>
            <person name="Everett M.V."/>
            <person name="Foulon E."/>
            <person name="Grimwood J."/>
            <person name="Gundlach H."/>
            <person name="Henrissat B."/>
            <person name="Napoli C."/>
            <person name="McDonald S.M."/>
            <person name="Parker M.S."/>
            <person name="Rombauts S."/>
            <person name="Salamov A."/>
            <person name="Von Dassow P."/>
            <person name="Badger J.H."/>
            <person name="Coutinho P.M."/>
            <person name="Demir E."/>
            <person name="Dubchak I."/>
            <person name="Gentemann C."/>
            <person name="Eikrem W."/>
            <person name="Gready J.E."/>
            <person name="John U."/>
            <person name="Lanier W."/>
            <person name="Lindquist E.A."/>
            <person name="Lucas S."/>
            <person name="Mayer K.F."/>
            <person name="Moreau H."/>
            <person name="Not F."/>
            <person name="Otillar R."/>
            <person name="Panaud O."/>
            <person name="Pangilinan J."/>
            <person name="Paulsen I."/>
            <person name="Piegu B."/>
            <person name="Poliakov A."/>
            <person name="Robbens S."/>
            <person name="Schmutz J."/>
            <person name="Toulza E."/>
            <person name="Wyss T."/>
            <person name="Zelensky A."/>
            <person name="Zhou K."/>
            <person name="Armbrust E.V."/>
            <person name="Bhattacharya D."/>
            <person name="Goodenough U.W."/>
            <person name="Van de Peer Y."/>
            <person name="Grigoriev I.V."/>
        </authorList>
    </citation>
    <scope>NUCLEOTIDE SEQUENCE [LARGE SCALE GENOMIC DNA]</scope>
    <source>
        <strain evidence="9 10">CCMP1545</strain>
    </source>
</reference>
<feature type="transmembrane region" description="Helical" evidence="8">
    <location>
        <begin position="251"/>
        <end position="271"/>
    </location>
</feature>
<comment type="subcellular location">
    <subcellularLocation>
        <location evidence="1">Membrane</location>
        <topology evidence="1">Multi-pass membrane protein</topology>
    </subcellularLocation>
</comment>
<sequence length="463" mass="50369">MEGGRTRQTCERNAKRREARDAGVAAPMTCLLAVRRVRADDGGVVRRHLRRERVHRRPELAAHRSSGRARASHSARNDERTGGLPNRPRARGALREGAESARASARPTAPTTTTGTGIELPASRRVSRRGVARNAAPAAPISRFWLFRGLRQLARRDSNRGAVSFSHCHARRRRRPAVMRQPLLASAPRPPQGPVRRHESADPTPRGDVEAYARSRRKHNWSEKLQRLESLDYEVIDNERFRQTGRHTARVAKFTITVVIGVVVGAVAFSIETAVDAITTWRLRGLSLALADAEAAGVDFAGTLIPAWLSIALSGASLAFLASALVVVVAPAATGAGVALVMATLNGVDVPKARSLLSARAVLVKIIGTALSVSSGLPVGPEGPLVHIGAGVASFCTRQQRMRCGERVVLSTHGVRGFDTFHNDLDRRDFLRRVLRTFFTRRSARSISHWSPYDPVGVVNADP</sequence>
<keyword evidence="4 8" id="KW-1133">Transmembrane helix</keyword>
<dbReference type="InterPro" id="IPR051280">
    <property type="entry name" value="Cl-channel/antiporter"/>
</dbReference>
<evidence type="ECO:0000313" key="9">
    <source>
        <dbReference type="EMBL" id="EEH60063.1"/>
    </source>
</evidence>
<evidence type="ECO:0000256" key="8">
    <source>
        <dbReference type="SAM" id="Phobius"/>
    </source>
</evidence>
<dbReference type="GO" id="GO:0016020">
    <property type="term" value="C:membrane"/>
    <property type="evidence" value="ECO:0007669"/>
    <property type="project" value="UniProtKB-SubCell"/>
</dbReference>
<feature type="compositionally biased region" description="Basic residues" evidence="7">
    <location>
        <begin position="168"/>
        <end position="177"/>
    </location>
</feature>
<evidence type="ECO:0000313" key="10">
    <source>
        <dbReference type="Proteomes" id="UP000001876"/>
    </source>
</evidence>
<keyword evidence="3" id="KW-0677">Repeat</keyword>
<dbReference type="Proteomes" id="UP000001876">
    <property type="component" value="Unassembled WGS sequence"/>
</dbReference>
<dbReference type="PANTHER" id="PTHR11689">
    <property type="entry name" value="CHLORIDE CHANNEL PROTEIN CLC FAMILY MEMBER"/>
    <property type="match status" value="1"/>
</dbReference>
<gene>
    <name evidence="9" type="ORF">MICPUCDRAFT_49886</name>
</gene>
<dbReference type="PRINTS" id="PR00762">
    <property type="entry name" value="CLCHANNEL"/>
</dbReference>
<dbReference type="GeneID" id="9680612"/>
<protein>
    <submittedName>
        <fullName evidence="9">Chloride Carrier/Channel family</fullName>
    </submittedName>
</protein>
<evidence type="ECO:0000256" key="5">
    <source>
        <dbReference type="ARBA" id="ARBA00023122"/>
    </source>
</evidence>
<dbReference type="AlphaFoldDB" id="C1MGP2"/>
<dbReference type="RefSeq" id="XP_003054811.1">
    <property type="nucleotide sequence ID" value="XM_003054765.1"/>
</dbReference>
<keyword evidence="5" id="KW-0129">CBS domain</keyword>
<evidence type="ECO:0000256" key="1">
    <source>
        <dbReference type="ARBA" id="ARBA00004141"/>
    </source>
</evidence>
<feature type="transmembrane region" description="Helical" evidence="8">
    <location>
        <begin position="318"/>
        <end position="345"/>
    </location>
</feature>
<name>C1MGP2_MICPC</name>
<dbReference type="PANTHER" id="PTHR11689:SF161">
    <property type="entry name" value="CHLORIDE CHANNEL PROTEIN"/>
    <property type="match status" value="1"/>
</dbReference>
<evidence type="ECO:0000256" key="7">
    <source>
        <dbReference type="SAM" id="MobiDB-lite"/>
    </source>
</evidence>
<evidence type="ECO:0000256" key="6">
    <source>
        <dbReference type="ARBA" id="ARBA00023136"/>
    </source>
</evidence>
<proteinExistence type="predicted"/>
<dbReference type="eggNOG" id="KOG0474">
    <property type="taxonomic scope" value="Eukaryota"/>
</dbReference>
<evidence type="ECO:0000256" key="2">
    <source>
        <dbReference type="ARBA" id="ARBA00022692"/>
    </source>
</evidence>
<dbReference type="Pfam" id="PF00654">
    <property type="entry name" value="Voltage_CLC"/>
    <property type="match status" value="1"/>
</dbReference>
<evidence type="ECO:0000256" key="4">
    <source>
        <dbReference type="ARBA" id="ARBA00022989"/>
    </source>
</evidence>
<dbReference type="KEGG" id="mpp:MICPUCDRAFT_49886"/>
<keyword evidence="2 8" id="KW-0812">Transmembrane</keyword>
<feature type="region of interest" description="Disordered" evidence="7">
    <location>
        <begin position="55"/>
        <end position="118"/>
    </location>
</feature>
<feature type="region of interest" description="Disordered" evidence="7">
    <location>
        <begin position="1"/>
        <end position="22"/>
    </location>
</feature>
<feature type="compositionally biased region" description="Basic and acidic residues" evidence="7">
    <location>
        <begin position="1"/>
        <end position="21"/>
    </location>
</feature>
<dbReference type="GO" id="GO:0015108">
    <property type="term" value="F:chloride transmembrane transporter activity"/>
    <property type="evidence" value="ECO:0007669"/>
    <property type="project" value="InterPro"/>
</dbReference>
<keyword evidence="10" id="KW-1185">Reference proteome</keyword>